<evidence type="ECO:0000259" key="2">
    <source>
        <dbReference type="PROSITE" id="PS50042"/>
    </source>
</evidence>
<reference evidence="3 4" key="1">
    <citation type="submission" date="2016-02" db="EMBL/GenBank/DDBJ databases">
        <title>Genome analysis of coral dinoflagellate symbionts highlights evolutionary adaptations to a symbiotic lifestyle.</title>
        <authorList>
            <person name="Aranda M."/>
            <person name="Li Y."/>
            <person name="Liew Y.J."/>
            <person name="Baumgarten S."/>
            <person name="Simakov O."/>
            <person name="Wilson M."/>
            <person name="Piel J."/>
            <person name="Ashoor H."/>
            <person name="Bougouffa S."/>
            <person name="Bajic V.B."/>
            <person name="Ryu T."/>
            <person name="Ravasi T."/>
            <person name="Bayer T."/>
            <person name="Micklem G."/>
            <person name="Kim H."/>
            <person name="Bhak J."/>
            <person name="Lajeunesse T.C."/>
            <person name="Voolstra C.R."/>
        </authorList>
    </citation>
    <scope>NUCLEOTIDE SEQUENCE [LARGE SCALE GENOMIC DNA]</scope>
    <source>
        <strain evidence="3 4">CCMP2467</strain>
    </source>
</reference>
<organism evidence="3 4">
    <name type="scientific">Symbiodinium microadriaticum</name>
    <name type="common">Dinoflagellate</name>
    <name type="synonym">Zooxanthella microadriatica</name>
    <dbReference type="NCBI Taxonomy" id="2951"/>
    <lineage>
        <taxon>Eukaryota</taxon>
        <taxon>Sar</taxon>
        <taxon>Alveolata</taxon>
        <taxon>Dinophyceae</taxon>
        <taxon>Suessiales</taxon>
        <taxon>Symbiodiniaceae</taxon>
        <taxon>Symbiodinium</taxon>
    </lineage>
</organism>
<dbReference type="AlphaFoldDB" id="A0A1Q9E454"/>
<dbReference type="CDD" id="cd00038">
    <property type="entry name" value="CAP_ED"/>
    <property type="match status" value="1"/>
</dbReference>
<dbReference type="Gene3D" id="2.60.120.10">
    <property type="entry name" value="Jelly Rolls"/>
    <property type="match status" value="1"/>
</dbReference>
<evidence type="ECO:0000313" key="4">
    <source>
        <dbReference type="Proteomes" id="UP000186817"/>
    </source>
</evidence>
<evidence type="ECO:0000256" key="1">
    <source>
        <dbReference type="SAM" id="MobiDB-lite"/>
    </source>
</evidence>
<accession>A0A1Q9E454</accession>
<name>A0A1Q9E454_SYMMI</name>
<dbReference type="EMBL" id="LSRX01000270">
    <property type="protein sequence ID" value="OLQ02207.1"/>
    <property type="molecule type" value="Genomic_DNA"/>
</dbReference>
<dbReference type="Proteomes" id="UP000186817">
    <property type="component" value="Unassembled WGS sequence"/>
</dbReference>
<dbReference type="OrthoDB" id="416611at2759"/>
<keyword evidence="4" id="KW-1185">Reference proteome</keyword>
<comment type="caution">
    <text evidence="3">The sequence shown here is derived from an EMBL/GenBank/DDBJ whole genome shotgun (WGS) entry which is preliminary data.</text>
</comment>
<dbReference type="InterPro" id="IPR000595">
    <property type="entry name" value="cNMP-bd_dom"/>
</dbReference>
<proteinExistence type="predicted"/>
<dbReference type="InterPro" id="IPR018490">
    <property type="entry name" value="cNMP-bd_dom_sf"/>
</dbReference>
<feature type="domain" description="Cyclic nucleotide-binding" evidence="2">
    <location>
        <begin position="22"/>
        <end position="105"/>
    </location>
</feature>
<evidence type="ECO:0000313" key="3">
    <source>
        <dbReference type="EMBL" id="OLQ02207.1"/>
    </source>
</evidence>
<feature type="region of interest" description="Disordered" evidence="1">
    <location>
        <begin position="73"/>
        <end position="94"/>
    </location>
</feature>
<dbReference type="PROSITE" id="PS50042">
    <property type="entry name" value="CNMP_BINDING_3"/>
    <property type="match status" value="1"/>
</dbReference>
<dbReference type="SUPFAM" id="SSF51206">
    <property type="entry name" value="cAMP-binding domain-like"/>
    <property type="match status" value="1"/>
</dbReference>
<protein>
    <recommendedName>
        <fullName evidence="2">Cyclic nucleotide-binding domain-containing protein</fullName>
    </recommendedName>
</protein>
<gene>
    <name evidence="3" type="ORF">AK812_SmicGene14955</name>
</gene>
<dbReference type="InterPro" id="IPR014710">
    <property type="entry name" value="RmlC-like_jellyroll"/>
</dbReference>
<sequence length="234" mass="25605">MAKMMDRVQRQVMKEKLANFDLLKDLPLAAKEELMSVVEQVHYPKGSVLFYEGESSFDLFLILDGEVTVYKKSPSAEEQEQGAQPHAGGTQVGRTVPLDGVQRHAVGMQVACRWGAPCPPKKVQRHAVGHAGNVRGPPPMNETLIRYRSERLIKNGKENVAFIAQGGNGGEIKLFPPPVHNGGKIAQRVTADDLSANASQEATNCEQSQNVAAVTVEVDPVKFDDRLIEFHGQP</sequence>